<dbReference type="PANTHER" id="PTHR43214">
    <property type="entry name" value="TWO-COMPONENT RESPONSE REGULATOR"/>
    <property type="match status" value="1"/>
</dbReference>
<reference evidence="4" key="1">
    <citation type="journal article" date="2019" name="Int. J. Syst. Evol. Microbiol.">
        <title>The Global Catalogue of Microorganisms (GCM) 10K type strain sequencing project: providing services to taxonomists for standard genome sequencing and annotation.</title>
        <authorList>
            <consortium name="The Broad Institute Genomics Platform"/>
            <consortium name="The Broad Institute Genome Sequencing Center for Infectious Disease"/>
            <person name="Wu L."/>
            <person name="Ma J."/>
        </authorList>
    </citation>
    <scope>NUCLEOTIDE SEQUENCE [LARGE SCALE GENOMIC DNA]</scope>
    <source>
        <strain evidence="4">CCUG 36956</strain>
    </source>
</reference>
<dbReference type="InterPro" id="IPR000792">
    <property type="entry name" value="Tscrpt_reg_LuxR_C"/>
</dbReference>
<keyword evidence="4" id="KW-1185">Reference proteome</keyword>
<dbReference type="CDD" id="cd06170">
    <property type="entry name" value="LuxR_C_like"/>
    <property type="match status" value="1"/>
</dbReference>
<dbReference type="Pfam" id="PF00196">
    <property type="entry name" value="GerE"/>
    <property type="match status" value="1"/>
</dbReference>
<dbReference type="PANTHER" id="PTHR43214:SF43">
    <property type="entry name" value="TWO-COMPONENT RESPONSE REGULATOR"/>
    <property type="match status" value="1"/>
</dbReference>
<comment type="caution">
    <text evidence="3">The sequence shown here is derived from an EMBL/GenBank/DDBJ whole genome shotgun (WGS) entry which is preliminary data.</text>
</comment>
<dbReference type="SUPFAM" id="SSF46894">
    <property type="entry name" value="C-terminal effector domain of the bipartite response regulators"/>
    <property type="match status" value="1"/>
</dbReference>
<dbReference type="PRINTS" id="PR00038">
    <property type="entry name" value="HTHLUXR"/>
</dbReference>
<dbReference type="PROSITE" id="PS50043">
    <property type="entry name" value="HTH_LUXR_2"/>
    <property type="match status" value="1"/>
</dbReference>
<keyword evidence="1" id="KW-0238">DNA-binding</keyword>
<dbReference type="InterPro" id="IPR039420">
    <property type="entry name" value="WalR-like"/>
</dbReference>
<evidence type="ECO:0000313" key="4">
    <source>
        <dbReference type="Proteomes" id="UP001596379"/>
    </source>
</evidence>
<proteinExistence type="predicted"/>
<feature type="domain" description="HTH luxR-type" evidence="2">
    <location>
        <begin position="141"/>
        <end position="206"/>
    </location>
</feature>
<name>A0ABW2J4Z1_9BURK</name>
<protein>
    <submittedName>
        <fullName evidence="3">Response regulator transcription factor</fullName>
    </submittedName>
</protein>
<evidence type="ECO:0000256" key="1">
    <source>
        <dbReference type="ARBA" id="ARBA00023125"/>
    </source>
</evidence>
<dbReference type="InterPro" id="IPR016032">
    <property type="entry name" value="Sig_transdc_resp-reg_C-effctor"/>
</dbReference>
<dbReference type="Gene3D" id="3.40.50.2300">
    <property type="match status" value="1"/>
</dbReference>
<evidence type="ECO:0000259" key="2">
    <source>
        <dbReference type="PROSITE" id="PS50043"/>
    </source>
</evidence>
<dbReference type="EMBL" id="JBHTCC010000001">
    <property type="protein sequence ID" value="MFC7298172.1"/>
    <property type="molecule type" value="Genomic_DNA"/>
</dbReference>
<dbReference type="PROSITE" id="PS00622">
    <property type="entry name" value="HTH_LUXR_1"/>
    <property type="match status" value="1"/>
</dbReference>
<dbReference type="RefSeq" id="WP_382233291.1">
    <property type="nucleotide sequence ID" value="NZ_JBHTCC010000001.1"/>
</dbReference>
<sequence length="208" mass="22668">MIVSHHLFLSDNGKVLPHWQQAFSDLKALRFGDPAMVLPAPDIVWLRLRAEVPFREQLLAAREQVAQRPYVVMSDMPNDDEALAVFALGARGYCNSHASAAVLQQIASVVSQGGLWIGASLMQRMVVMSAQATLPPQKMPGKDLAVLLTQRELEVAQIVVSGASNKEVASQLGIAERTVKSHVGAIFEKLGVRDRLQLALLIRNQGSV</sequence>
<gene>
    <name evidence="3" type="ORF">ACFQO0_06955</name>
</gene>
<organism evidence="3 4">
    <name type="scientific">Herminiimonas aquatilis</name>
    <dbReference type="NCBI Taxonomy" id="345342"/>
    <lineage>
        <taxon>Bacteria</taxon>
        <taxon>Pseudomonadati</taxon>
        <taxon>Pseudomonadota</taxon>
        <taxon>Betaproteobacteria</taxon>
        <taxon>Burkholderiales</taxon>
        <taxon>Oxalobacteraceae</taxon>
        <taxon>Herminiimonas</taxon>
    </lineage>
</organism>
<dbReference type="Proteomes" id="UP001596379">
    <property type="component" value="Unassembled WGS sequence"/>
</dbReference>
<dbReference type="SMART" id="SM00421">
    <property type="entry name" value="HTH_LUXR"/>
    <property type="match status" value="1"/>
</dbReference>
<accession>A0ABW2J4Z1</accession>
<evidence type="ECO:0000313" key="3">
    <source>
        <dbReference type="EMBL" id="MFC7298172.1"/>
    </source>
</evidence>